<dbReference type="PANTHER" id="PTHR43319">
    <property type="entry name" value="BETA-LACTAMASE-RELATED"/>
    <property type="match status" value="1"/>
</dbReference>
<dbReference type="Gene3D" id="3.40.710.10">
    <property type="entry name" value="DD-peptidase/beta-lactamase superfamily"/>
    <property type="match status" value="1"/>
</dbReference>
<dbReference type="STRING" id="381665.SAMN05216554_1602"/>
<sequence length="388" mass="40835">MNVNALASQDGVDVFGQVGPGFESMVGAALANLTTGEDIGLQIAAFRDGDLLFDLHGGYADAARSRVYPSGALHLTFSASKAMLALCAALLVDDRRLVLDAPVATYWPEFAQAGKSEITVRQLLNHQAGIPAFQHQMSVADLANWQLCVDALAAQPPTWAAGRAQGYHAVTIGYLVGELVNRVSGLRPREFFAREIAGPLSADAWFGVPDGRLTDVLPHVAGSGAGDIARWQQERLDAAPGFVTQAFSNPPVSVATMDVPAVWQAEIPAVSLVANARALALCMSVALPGPTQLISGSTLAALTTQSAQGADLVLIEQPSRYASLFMLSSPREPMLSPSSFGHNGLSGSLVFADRDSGISFAYLGNRAEPASTPHSRVSRLMAALRECV</sequence>
<reference evidence="2 3" key="1">
    <citation type="submission" date="2016-10" db="EMBL/GenBank/DDBJ databases">
        <authorList>
            <person name="de Groot N.N."/>
        </authorList>
    </citation>
    <scope>NUCLEOTIDE SEQUENCE [LARGE SCALE GENOMIC DNA]</scope>
    <source>
        <strain evidence="2 3">CGMCC 4.3491</strain>
    </source>
</reference>
<dbReference type="InterPro" id="IPR012338">
    <property type="entry name" value="Beta-lactam/transpept-like"/>
</dbReference>
<dbReference type="InterPro" id="IPR052907">
    <property type="entry name" value="Beta-lactamase/esterase"/>
</dbReference>
<dbReference type="Pfam" id="PF00144">
    <property type="entry name" value="Beta-lactamase"/>
    <property type="match status" value="1"/>
</dbReference>
<keyword evidence="3" id="KW-1185">Reference proteome</keyword>
<dbReference type="AlphaFoldDB" id="A0A1H3MXK1"/>
<dbReference type="InterPro" id="IPR001466">
    <property type="entry name" value="Beta-lactam-related"/>
</dbReference>
<proteinExistence type="predicted"/>
<evidence type="ECO:0000313" key="3">
    <source>
        <dbReference type="Proteomes" id="UP000198891"/>
    </source>
</evidence>
<gene>
    <name evidence="2" type="ORF">SAMN05216554_1602</name>
</gene>
<organism evidence="2 3">
    <name type="scientific">Herbiconiux ginsengi</name>
    <dbReference type="NCBI Taxonomy" id="381665"/>
    <lineage>
        <taxon>Bacteria</taxon>
        <taxon>Bacillati</taxon>
        <taxon>Actinomycetota</taxon>
        <taxon>Actinomycetes</taxon>
        <taxon>Micrococcales</taxon>
        <taxon>Microbacteriaceae</taxon>
        <taxon>Herbiconiux</taxon>
    </lineage>
</organism>
<dbReference type="Proteomes" id="UP000198891">
    <property type="component" value="Unassembled WGS sequence"/>
</dbReference>
<dbReference type="EMBL" id="FNPZ01000001">
    <property type="protein sequence ID" value="SDY81190.1"/>
    <property type="molecule type" value="Genomic_DNA"/>
</dbReference>
<accession>A0A1H3MXK1</accession>
<dbReference type="PANTHER" id="PTHR43319:SF3">
    <property type="entry name" value="BETA-LACTAMASE-RELATED DOMAIN-CONTAINING PROTEIN"/>
    <property type="match status" value="1"/>
</dbReference>
<evidence type="ECO:0000259" key="1">
    <source>
        <dbReference type="Pfam" id="PF00144"/>
    </source>
</evidence>
<evidence type="ECO:0000313" key="2">
    <source>
        <dbReference type="EMBL" id="SDY81190.1"/>
    </source>
</evidence>
<name>A0A1H3MXK1_9MICO</name>
<protein>
    <submittedName>
        <fullName evidence="2">CubicO group peptidase, beta-lactamase class C family</fullName>
    </submittedName>
</protein>
<feature type="domain" description="Beta-lactamase-related" evidence="1">
    <location>
        <begin position="39"/>
        <end position="371"/>
    </location>
</feature>
<dbReference type="SUPFAM" id="SSF56601">
    <property type="entry name" value="beta-lactamase/transpeptidase-like"/>
    <property type="match status" value="1"/>
</dbReference>